<proteinExistence type="predicted"/>
<evidence type="ECO:0000313" key="2">
    <source>
        <dbReference type="Proteomes" id="UP001596472"/>
    </source>
</evidence>
<dbReference type="Proteomes" id="UP001596472">
    <property type="component" value="Unassembled WGS sequence"/>
</dbReference>
<sequence length="153" mass="16493">MIVLAEPRRVSVAGIDLGDSPTISSLREALNSPLERQFQKTGEANGIPFDRTKSVFDGRGLSAISESDSGELVSLIVTFNRRERLGAIVQEEPEALFSGSVRLGEFTLAPHVSYSAYEQLVSVDFDCPSIHVCPGDHGDIASVAIGFEETPWG</sequence>
<comment type="caution">
    <text evidence="1">The sequence shown here is derived from an EMBL/GenBank/DDBJ whole genome shotgun (WGS) entry which is preliminary data.</text>
</comment>
<protein>
    <submittedName>
        <fullName evidence="1">Uncharacterized protein</fullName>
    </submittedName>
</protein>
<name>A0ABW2LB58_9BACT</name>
<reference evidence="2" key="1">
    <citation type="journal article" date="2019" name="Int. J. Syst. Evol. Microbiol.">
        <title>The Global Catalogue of Microorganisms (GCM) 10K type strain sequencing project: providing services to taxonomists for standard genome sequencing and annotation.</title>
        <authorList>
            <consortium name="The Broad Institute Genomics Platform"/>
            <consortium name="The Broad Institute Genome Sequencing Center for Infectious Disease"/>
            <person name="Wu L."/>
            <person name="Ma J."/>
        </authorList>
    </citation>
    <scope>NUCLEOTIDE SEQUENCE [LARGE SCALE GENOMIC DNA]</scope>
    <source>
        <strain evidence="2">CGMCC 4.1467</strain>
    </source>
</reference>
<organism evidence="1 2">
    <name type="scientific">Haloferula chungangensis</name>
    <dbReference type="NCBI Taxonomy" id="1048331"/>
    <lineage>
        <taxon>Bacteria</taxon>
        <taxon>Pseudomonadati</taxon>
        <taxon>Verrucomicrobiota</taxon>
        <taxon>Verrucomicrobiia</taxon>
        <taxon>Verrucomicrobiales</taxon>
        <taxon>Verrucomicrobiaceae</taxon>
        <taxon>Haloferula</taxon>
    </lineage>
</organism>
<evidence type="ECO:0000313" key="1">
    <source>
        <dbReference type="EMBL" id="MFC7339672.1"/>
    </source>
</evidence>
<dbReference type="EMBL" id="JBHTBS010000034">
    <property type="protein sequence ID" value="MFC7339672.1"/>
    <property type="molecule type" value="Genomic_DNA"/>
</dbReference>
<gene>
    <name evidence="1" type="ORF">ACFQY0_20980</name>
</gene>
<keyword evidence="2" id="KW-1185">Reference proteome</keyword>
<accession>A0ABW2LB58</accession>
<dbReference type="RefSeq" id="WP_379716937.1">
    <property type="nucleotide sequence ID" value="NZ_JBHTBS010000034.1"/>
</dbReference>